<gene>
    <name evidence="2" type="ORF">QS748_04075</name>
</gene>
<feature type="coiled-coil region" evidence="1">
    <location>
        <begin position="82"/>
        <end position="147"/>
    </location>
</feature>
<proteinExistence type="predicted"/>
<dbReference type="EMBL" id="JASXSV010000004">
    <property type="protein sequence ID" value="MDP0588395.1"/>
    <property type="molecule type" value="Genomic_DNA"/>
</dbReference>
<protein>
    <submittedName>
        <fullName evidence="2">Uncharacterized protein</fullName>
    </submittedName>
</protein>
<evidence type="ECO:0000313" key="2">
    <source>
        <dbReference type="EMBL" id="MDP0588395.1"/>
    </source>
</evidence>
<evidence type="ECO:0000256" key="1">
    <source>
        <dbReference type="SAM" id="Coils"/>
    </source>
</evidence>
<sequence length="346" mass="40027">MNLIRNTRYLIGCYMLFFSFDHAFAVKEKHDAEAIDTTTCVQIEKEEAKDEILELRNKIQKELFHNGWLSGENTIDNKSTDNKQHHIQVLDTNRQNDNLEEKLLAESKLLAERKRLIGTINDLKQDLKRITEKRDHIQKEINDTTQDPKMILSNSDIAIGAAINLGMHDRSIASDIKSLFFLATKILLIEHGISTSKFHSLQEICNYCEACDDCDDDCNNDKLTKQMKSIVRGNMDSCKALQERALSSIQNPVACLVYIHSEFLTRFHNTILDILTTDPQEQDINRIALYKAIIDDIHFRPYQEYSRSTKNTATTKDYKSCYMPKAIPETIRFYELKDGLFKIIRP</sequence>
<dbReference type="Proteomes" id="UP001178148">
    <property type="component" value="Unassembled WGS sequence"/>
</dbReference>
<evidence type="ECO:0000313" key="3">
    <source>
        <dbReference type="Proteomes" id="UP001178148"/>
    </source>
</evidence>
<keyword evidence="3" id="KW-1185">Reference proteome</keyword>
<name>A0AA90NS94_9GAMM</name>
<comment type="caution">
    <text evidence="2">The sequence shown here is derived from an EMBL/GenBank/DDBJ whole genome shotgun (WGS) entry which is preliminary data.</text>
</comment>
<keyword evidence="1" id="KW-0175">Coiled coil</keyword>
<organism evidence="2 3">
    <name type="scientific">Candidatus Endonucleibacter bathymodioli</name>
    <dbReference type="NCBI Taxonomy" id="539814"/>
    <lineage>
        <taxon>Bacteria</taxon>
        <taxon>Pseudomonadati</taxon>
        <taxon>Pseudomonadota</taxon>
        <taxon>Gammaproteobacteria</taxon>
        <taxon>Oceanospirillales</taxon>
        <taxon>Endozoicomonadaceae</taxon>
        <taxon>Candidatus Endonucleibacter</taxon>
    </lineage>
</organism>
<dbReference type="AlphaFoldDB" id="A0AA90NS94"/>
<accession>A0AA90NS94</accession>
<reference evidence="2 3" key="1">
    <citation type="journal article" date="2023" name="bioRxiv">
        <title>An intranuclear bacterial parasite of deep-sea mussels expresses apoptosis inhibitors acquired from its host.</title>
        <authorList>
            <person name="Gonzalez Porras M.A."/>
            <person name="Assie A."/>
            <person name="Tietjen M."/>
            <person name="Violette M."/>
            <person name="Kleiner M."/>
            <person name="Gruber-Vodicka H."/>
            <person name="Dubilier N."/>
            <person name="Leisch N."/>
        </authorList>
    </citation>
    <scope>NUCLEOTIDE SEQUENCE [LARGE SCALE GENOMIC DNA]</scope>
    <source>
        <strain evidence="2">IAP13</strain>
    </source>
</reference>